<dbReference type="Pfam" id="PF02915">
    <property type="entry name" value="Rubrerythrin"/>
    <property type="match status" value="1"/>
</dbReference>
<name>A0A1M5GX95_9BACT</name>
<reference evidence="3" key="1">
    <citation type="submission" date="2016-11" db="EMBL/GenBank/DDBJ databases">
        <authorList>
            <person name="Varghese N."/>
            <person name="Submissions S."/>
        </authorList>
    </citation>
    <scope>NUCLEOTIDE SEQUENCE [LARGE SCALE GENOMIC DNA]</scope>
    <source>
        <strain evidence="3">DSM 9756</strain>
    </source>
</reference>
<dbReference type="RefSeq" id="WP_073041305.1">
    <property type="nucleotide sequence ID" value="NZ_FQVB01000040.1"/>
</dbReference>
<protein>
    <submittedName>
        <fullName evidence="2">Rubrerythrin</fullName>
    </submittedName>
</protein>
<dbReference type="AlphaFoldDB" id="A0A1M5GX95"/>
<dbReference type="Gene3D" id="1.20.1260.10">
    <property type="match status" value="1"/>
</dbReference>
<accession>A0A1M5GX95</accession>
<evidence type="ECO:0000313" key="3">
    <source>
        <dbReference type="Proteomes" id="UP000184076"/>
    </source>
</evidence>
<dbReference type="OrthoDB" id="5510528at2"/>
<evidence type="ECO:0000259" key="1">
    <source>
        <dbReference type="Pfam" id="PF02915"/>
    </source>
</evidence>
<dbReference type="GO" id="GO:0016491">
    <property type="term" value="F:oxidoreductase activity"/>
    <property type="evidence" value="ECO:0007669"/>
    <property type="project" value="InterPro"/>
</dbReference>
<keyword evidence="3" id="KW-1185">Reference proteome</keyword>
<dbReference type="EMBL" id="FQVB01000040">
    <property type="protein sequence ID" value="SHG08341.1"/>
    <property type="molecule type" value="Genomic_DNA"/>
</dbReference>
<proteinExistence type="predicted"/>
<dbReference type="InterPro" id="IPR009078">
    <property type="entry name" value="Ferritin-like_SF"/>
</dbReference>
<dbReference type="CDD" id="cd01045">
    <property type="entry name" value="Ferritin_like_AB"/>
    <property type="match status" value="1"/>
</dbReference>
<sequence>MALSSQELLDAFCQAVEIKEEKQKLYKEAMEGCSDAVGKETFQLLYESEKEHGGLVQEIYEELKAGKAWADACRYVPPEEDLMAKLLQRVSPKEGKLADGCSDELAALETGIRLEEACIRLFEEKLEKATDPLQKEFLSRMSSEEREHRRILEDLKFYYTDPQGWFMEKSGARLDGAGPVT</sequence>
<gene>
    <name evidence="2" type="ORF">SAMN02745206_03232</name>
</gene>
<dbReference type="SUPFAM" id="SSF47240">
    <property type="entry name" value="Ferritin-like"/>
    <property type="match status" value="1"/>
</dbReference>
<organism evidence="2 3">
    <name type="scientific">Desulfacinum infernum DSM 9756</name>
    <dbReference type="NCBI Taxonomy" id="1121391"/>
    <lineage>
        <taxon>Bacteria</taxon>
        <taxon>Pseudomonadati</taxon>
        <taxon>Thermodesulfobacteriota</taxon>
        <taxon>Syntrophobacteria</taxon>
        <taxon>Syntrophobacterales</taxon>
        <taxon>Syntrophobacteraceae</taxon>
        <taxon>Desulfacinum</taxon>
    </lineage>
</organism>
<dbReference type="STRING" id="1121391.SAMN02745206_03232"/>
<evidence type="ECO:0000313" key="2">
    <source>
        <dbReference type="EMBL" id="SHG08341.1"/>
    </source>
</evidence>
<dbReference type="Proteomes" id="UP000184076">
    <property type="component" value="Unassembled WGS sequence"/>
</dbReference>
<feature type="domain" description="Rubrerythrin diiron-binding" evidence="1">
    <location>
        <begin position="20"/>
        <end position="155"/>
    </location>
</feature>
<dbReference type="InterPro" id="IPR012347">
    <property type="entry name" value="Ferritin-like"/>
</dbReference>
<dbReference type="GO" id="GO:0046872">
    <property type="term" value="F:metal ion binding"/>
    <property type="evidence" value="ECO:0007669"/>
    <property type="project" value="InterPro"/>
</dbReference>
<dbReference type="InterPro" id="IPR003251">
    <property type="entry name" value="Rr_diiron-bd_dom"/>
</dbReference>